<protein>
    <submittedName>
        <fullName evidence="2">Uncharacterized protein</fullName>
    </submittedName>
</protein>
<reference evidence="2" key="1">
    <citation type="journal article" date="2013" name="Nature">
        <title>Draft genome of the wheat A-genome progenitor Triticum urartu.</title>
        <authorList>
            <person name="Ling H.Q."/>
            <person name="Zhao S."/>
            <person name="Liu D."/>
            <person name="Wang J."/>
            <person name="Sun H."/>
            <person name="Zhang C."/>
            <person name="Fan H."/>
            <person name="Li D."/>
            <person name="Dong L."/>
            <person name="Tao Y."/>
            <person name="Gao C."/>
            <person name="Wu H."/>
            <person name="Li Y."/>
            <person name="Cui Y."/>
            <person name="Guo X."/>
            <person name="Zheng S."/>
            <person name="Wang B."/>
            <person name="Yu K."/>
            <person name="Liang Q."/>
            <person name="Yang W."/>
            <person name="Lou X."/>
            <person name="Chen J."/>
            <person name="Feng M."/>
            <person name="Jian J."/>
            <person name="Zhang X."/>
            <person name="Luo G."/>
            <person name="Jiang Y."/>
            <person name="Liu J."/>
            <person name="Wang Z."/>
            <person name="Sha Y."/>
            <person name="Zhang B."/>
            <person name="Wu H."/>
            <person name="Tang D."/>
            <person name="Shen Q."/>
            <person name="Xue P."/>
            <person name="Zou S."/>
            <person name="Wang X."/>
            <person name="Liu X."/>
            <person name="Wang F."/>
            <person name="Yang Y."/>
            <person name="An X."/>
            <person name="Dong Z."/>
            <person name="Zhang K."/>
            <person name="Zhang X."/>
            <person name="Luo M.C."/>
            <person name="Dvorak J."/>
            <person name="Tong Y."/>
            <person name="Wang J."/>
            <person name="Yang H."/>
            <person name="Li Z."/>
            <person name="Wang D."/>
            <person name="Zhang A."/>
            <person name="Wang J."/>
        </authorList>
    </citation>
    <scope>NUCLEOTIDE SEQUENCE</scope>
</reference>
<sequence length="94" mass="10172">MEGGLEFAATGGWRQRASRSNSLLNSSQFPGGMREVHCSRVLSFTGAGGHLRRCSSKTCDRRFGALARMATSAAPGQRHCASFCGVQYSPYRAR</sequence>
<name>M8AFV6_TRIUA</name>
<proteinExistence type="predicted"/>
<evidence type="ECO:0000256" key="1">
    <source>
        <dbReference type="SAM" id="MobiDB-lite"/>
    </source>
</evidence>
<feature type="region of interest" description="Disordered" evidence="1">
    <location>
        <begin position="1"/>
        <end position="32"/>
    </location>
</feature>
<dbReference type="EMBL" id="KD065367">
    <property type="protein sequence ID" value="EMS63750.1"/>
    <property type="molecule type" value="Genomic_DNA"/>
</dbReference>
<accession>M8AFV6</accession>
<gene>
    <name evidence="2" type="ORF">TRIUR3_28345</name>
</gene>
<dbReference type="AlphaFoldDB" id="M8AFV6"/>
<evidence type="ECO:0000313" key="2">
    <source>
        <dbReference type="EMBL" id="EMS63750.1"/>
    </source>
</evidence>
<feature type="compositionally biased region" description="Low complexity" evidence="1">
    <location>
        <begin position="18"/>
        <end position="28"/>
    </location>
</feature>
<organism evidence="2">
    <name type="scientific">Triticum urartu</name>
    <name type="common">Red wild einkorn</name>
    <name type="synonym">Crithodium urartu</name>
    <dbReference type="NCBI Taxonomy" id="4572"/>
    <lineage>
        <taxon>Eukaryota</taxon>
        <taxon>Viridiplantae</taxon>
        <taxon>Streptophyta</taxon>
        <taxon>Embryophyta</taxon>
        <taxon>Tracheophyta</taxon>
        <taxon>Spermatophyta</taxon>
        <taxon>Magnoliopsida</taxon>
        <taxon>Liliopsida</taxon>
        <taxon>Poales</taxon>
        <taxon>Poaceae</taxon>
        <taxon>BOP clade</taxon>
        <taxon>Pooideae</taxon>
        <taxon>Triticodae</taxon>
        <taxon>Triticeae</taxon>
        <taxon>Triticinae</taxon>
        <taxon>Triticum</taxon>
    </lineage>
</organism>